<evidence type="ECO:0000256" key="1">
    <source>
        <dbReference type="ARBA" id="ARBA00001946"/>
    </source>
</evidence>
<dbReference type="GO" id="GO:0019213">
    <property type="term" value="F:deacetylase activity"/>
    <property type="evidence" value="ECO:0007669"/>
    <property type="project" value="TreeGrafter"/>
</dbReference>
<proteinExistence type="predicted"/>
<dbReference type="SUPFAM" id="SSF88713">
    <property type="entry name" value="Glycoside hydrolase/deacetylase"/>
    <property type="match status" value="1"/>
</dbReference>
<keyword evidence="4" id="KW-0460">Magnesium</keyword>
<dbReference type="RefSeq" id="WP_011475119.1">
    <property type="nucleotide sequence ID" value="NC_007925.1"/>
</dbReference>
<dbReference type="InterPro" id="IPR006879">
    <property type="entry name" value="YdjC-like"/>
</dbReference>
<dbReference type="PANTHER" id="PTHR31609:SF1">
    <property type="entry name" value="CARBOHYDRATE DEACETYLASE"/>
    <property type="match status" value="1"/>
</dbReference>
<comment type="cofactor">
    <cofactor evidence="1">
        <name>Mg(2+)</name>
        <dbReference type="ChEBI" id="CHEBI:18420"/>
    </cofactor>
</comment>
<dbReference type="KEGG" id="rpc:RPC_4720"/>
<protein>
    <submittedName>
        <fullName evidence="6">YdjC-like protein</fullName>
    </submittedName>
</protein>
<dbReference type="PANTHER" id="PTHR31609">
    <property type="entry name" value="YDJC DEACETYLASE FAMILY MEMBER"/>
    <property type="match status" value="1"/>
</dbReference>
<accession>Q20X94</accession>
<dbReference type="GO" id="GO:0016787">
    <property type="term" value="F:hydrolase activity"/>
    <property type="evidence" value="ECO:0007669"/>
    <property type="project" value="UniProtKB-KW"/>
</dbReference>
<organism evidence="6">
    <name type="scientific">Rhodopseudomonas palustris (strain BisB18)</name>
    <dbReference type="NCBI Taxonomy" id="316056"/>
    <lineage>
        <taxon>Bacteria</taxon>
        <taxon>Pseudomonadati</taxon>
        <taxon>Pseudomonadota</taxon>
        <taxon>Alphaproteobacteria</taxon>
        <taxon>Hyphomicrobiales</taxon>
        <taxon>Nitrobacteraceae</taxon>
        <taxon>Rhodopseudomonas</taxon>
    </lineage>
</organism>
<dbReference type="AlphaFoldDB" id="Q20X94"/>
<name>Q20X94_RHOPB</name>
<evidence type="ECO:0000256" key="5">
    <source>
        <dbReference type="ARBA" id="ARBA00023277"/>
    </source>
</evidence>
<dbReference type="STRING" id="316056.RPC_4720"/>
<evidence type="ECO:0000256" key="2">
    <source>
        <dbReference type="ARBA" id="ARBA00022723"/>
    </source>
</evidence>
<dbReference type="EMBL" id="CP000301">
    <property type="protein sequence ID" value="ABD90242.1"/>
    <property type="molecule type" value="Genomic_DNA"/>
</dbReference>
<dbReference type="InterPro" id="IPR011330">
    <property type="entry name" value="Glyco_hydro/deAcase_b/a-brl"/>
</dbReference>
<dbReference type="GO" id="GO:0046872">
    <property type="term" value="F:metal ion binding"/>
    <property type="evidence" value="ECO:0007669"/>
    <property type="project" value="UniProtKB-KW"/>
</dbReference>
<dbReference type="Pfam" id="PF04794">
    <property type="entry name" value="YdjC"/>
    <property type="match status" value="1"/>
</dbReference>
<evidence type="ECO:0000256" key="3">
    <source>
        <dbReference type="ARBA" id="ARBA00022801"/>
    </source>
</evidence>
<dbReference type="GO" id="GO:0005975">
    <property type="term" value="P:carbohydrate metabolic process"/>
    <property type="evidence" value="ECO:0007669"/>
    <property type="project" value="InterPro"/>
</dbReference>
<dbReference type="eggNOG" id="COG3394">
    <property type="taxonomic scope" value="Bacteria"/>
</dbReference>
<sequence>MSSAAPRRIWLCADDYGLSPGVNRAIRELIAARRINATSVMMVGPSIGRDEAEALKAVVADNPDCAIGLHATLTAPFSPLTLQFRPLDGGLFLPLAQLLQQSLLRRLDRGFFRTELAAQFAAFGNLFGRAPDYVDGHQHVQLFPQIRDAFLEAVADATPDAWVRQCGRMQPLSQRVAMPKALLLDVLSTPFRARASRADIAFNPGFAGAYDFLKQSDFAGLMRGFLDGLPDGGLVMCHPGYVDDTLIALDPLTDQRERERMFLHSEAFVELIATQQVTLQRLAPPAPPVSLSHTEI</sequence>
<dbReference type="Gene3D" id="3.20.20.370">
    <property type="entry name" value="Glycoside hydrolase/deacetylase"/>
    <property type="match status" value="1"/>
</dbReference>
<keyword evidence="5" id="KW-0119">Carbohydrate metabolism</keyword>
<keyword evidence="3" id="KW-0378">Hydrolase</keyword>
<dbReference type="CDD" id="cd10807">
    <property type="entry name" value="YdjC_like_3"/>
    <property type="match status" value="1"/>
</dbReference>
<evidence type="ECO:0000256" key="4">
    <source>
        <dbReference type="ARBA" id="ARBA00022842"/>
    </source>
</evidence>
<gene>
    <name evidence="6" type="ordered locus">RPC_4720</name>
</gene>
<evidence type="ECO:0000313" key="6">
    <source>
        <dbReference type="EMBL" id="ABD90242.1"/>
    </source>
</evidence>
<dbReference type="OrthoDB" id="9774177at2"/>
<keyword evidence="2" id="KW-0479">Metal-binding</keyword>
<reference evidence="6" key="1">
    <citation type="submission" date="2006-03" db="EMBL/GenBank/DDBJ databases">
        <title>Complete sequence of Rhodopseudomonas palustris BisB18.</title>
        <authorList>
            <consortium name="US DOE Joint Genome Institute"/>
            <person name="Copeland A."/>
            <person name="Lucas S."/>
            <person name="Lapidus A."/>
            <person name="Barry K."/>
            <person name="Detter J.C."/>
            <person name="Glavina del Rio T."/>
            <person name="Hammon N."/>
            <person name="Israni S."/>
            <person name="Dalin E."/>
            <person name="Tice H."/>
            <person name="Pitluck S."/>
            <person name="Chain P."/>
            <person name="Malfatti S."/>
            <person name="Shin M."/>
            <person name="Vergez L."/>
            <person name="Schmutz J."/>
            <person name="Larimer F."/>
            <person name="Land M."/>
            <person name="Hauser L."/>
            <person name="Pelletier D.A."/>
            <person name="Kyrpides N."/>
            <person name="Anderson I."/>
            <person name="Oda Y."/>
            <person name="Harwood C.S."/>
            <person name="Richardson P."/>
        </authorList>
    </citation>
    <scope>NUCLEOTIDE SEQUENCE [LARGE SCALE GENOMIC DNA]</scope>
    <source>
        <strain evidence="6">BisB18</strain>
    </source>
</reference>
<dbReference type="HOGENOM" id="CLU_064244_3_0_5"/>